<dbReference type="AlphaFoldDB" id="A0A1M4SSM7"/>
<dbReference type="Proteomes" id="UP000184041">
    <property type="component" value="Unassembled WGS sequence"/>
</dbReference>
<accession>A0A1M4SSM7</accession>
<name>A0A1M4SSM7_9BACT</name>
<protein>
    <submittedName>
        <fullName evidence="1">Uncharacterized protein</fullName>
    </submittedName>
</protein>
<evidence type="ECO:0000313" key="2">
    <source>
        <dbReference type="Proteomes" id="UP000184041"/>
    </source>
</evidence>
<reference evidence="1 2" key="1">
    <citation type="submission" date="2016-11" db="EMBL/GenBank/DDBJ databases">
        <authorList>
            <person name="Jaros S."/>
            <person name="Januszkiewicz K."/>
            <person name="Wedrychowicz H."/>
        </authorList>
    </citation>
    <scope>NUCLEOTIDE SEQUENCE [LARGE SCALE GENOMIC DNA]</scope>
    <source>
        <strain evidence="1 2">DSM 21986</strain>
    </source>
</reference>
<evidence type="ECO:0000313" key="1">
    <source>
        <dbReference type="EMBL" id="SHE35185.1"/>
    </source>
</evidence>
<gene>
    <name evidence="1" type="ORF">SAMN05443144_101112</name>
</gene>
<organism evidence="1 2">
    <name type="scientific">Fodinibius roseus</name>
    <dbReference type="NCBI Taxonomy" id="1194090"/>
    <lineage>
        <taxon>Bacteria</taxon>
        <taxon>Pseudomonadati</taxon>
        <taxon>Balneolota</taxon>
        <taxon>Balneolia</taxon>
        <taxon>Balneolales</taxon>
        <taxon>Balneolaceae</taxon>
        <taxon>Fodinibius</taxon>
    </lineage>
</organism>
<keyword evidence="2" id="KW-1185">Reference proteome</keyword>
<proteinExistence type="predicted"/>
<dbReference type="EMBL" id="FQUS01000001">
    <property type="protein sequence ID" value="SHE35185.1"/>
    <property type="molecule type" value="Genomic_DNA"/>
</dbReference>
<sequence>MNTGTYKGLFLKNLFDHEPDATERYKKVSGGMC</sequence>